<gene>
    <name evidence="1" type="primary">hpf</name>
    <name evidence="1" type="ORF">ACFQO1_05735</name>
</gene>
<dbReference type="Pfam" id="PF02482">
    <property type="entry name" value="Ribosomal_S30AE"/>
    <property type="match status" value="1"/>
</dbReference>
<dbReference type="EMBL" id="JBHTBN010000002">
    <property type="protein sequence ID" value="MFC7357177.1"/>
    <property type="molecule type" value="Genomic_DNA"/>
</dbReference>
<proteinExistence type="predicted"/>
<dbReference type="Gene3D" id="3.30.160.100">
    <property type="entry name" value="Ribosome hibernation promotion factor-like"/>
    <property type="match status" value="1"/>
</dbReference>
<protein>
    <submittedName>
        <fullName evidence="1">Ribosome hibernation-promoting factor, HPF/YfiA family</fullName>
    </submittedName>
</protein>
<sequence length="100" mass="11311">MNINFEYKDISASPRLEALATEKLNKLENKFDFIVNSDVYFKKENTSSPETGMICEIRINIPKSTIFAEANNGSLESALAEAAGEVERQLQKKKSKMQTY</sequence>
<evidence type="ECO:0000313" key="1">
    <source>
        <dbReference type="EMBL" id="MFC7357177.1"/>
    </source>
</evidence>
<evidence type="ECO:0000313" key="2">
    <source>
        <dbReference type="Proteomes" id="UP001596415"/>
    </source>
</evidence>
<dbReference type="InterPro" id="IPR003489">
    <property type="entry name" value="RHF/RaiA"/>
</dbReference>
<reference evidence="2" key="1">
    <citation type="journal article" date="2019" name="Int. J. Syst. Evol. Microbiol.">
        <title>The Global Catalogue of Microorganisms (GCM) 10K type strain sequencing project: providing services to taxonomists for standard genome sequencing and annotation.</title>
        <authorList>
            <consortium name="The Broad Institute Genomics Platform"/>
            <consortium name="The Broad Institute Genome Sequencing Center for Infectious Disease"/>
            <person name="Wu L."/>
            <person name="Ma J."/>
        </authorList>
    </citation>
    <scope>NUCLEOTIDE SEQUENCE [LARGE SCALE GENOMIC DNA]</scope>
    <source>
        <strain evidence="2">CGMCC 1.16306</strain>
    </source>
</reference>
<accession>A0ABW2MSV7</accession>
<organism evidence="1 2">
    <name type="scientific">Jejudonia soesokkakensis</name>
    <dbReference type="NCBI Taxonomy" id="1323432"/>
    <lineage>
        <taxon>Bacteria</taxon>
        <taxon>Pseudomonadati</taxon>
        <taxon>Bacteroidota</taxon>
        <taxon>Flavobacteriia</taxon>
        <taxon>Flavobacteriales</taxon>
        <taxon>Flavobacteriaceae</taxon>
        <taxon>Jejudonia</taxon>
    </lineage>
</organism>
<dbReference type="RefSeq" id="WP_380217024.1">
    <property type="nucleotide sequence ID" value="NZ_JBHTBN010000002.1"/>
</dbReference>
<dbReference type="NCBIfam" id="TIGR00741">
    <property type="entry name" value="yfiA"/>
    <property type="match status" value="1"/>
</dbReference>
<name>A0ABW2MSV7_9FLAO</name>
<keyword evidence="2" id="KW-1185">Reference proteome</keyword>
<dbReference type="Proteomes" id="UP001596415">
    <property type="component" value="Unassembled WGS sequence"/>
</dbReference>
<dbReference type="SUPFAM" id="SSF69754">
    <property type="entry name" value="Ribosome binding protein Y (YfiA homologue)"/>
    <property type="match status" value="1"/>
</dbReference>
<dbReference type="InterPro" id="IPR036567">
    <property type="entry name" value="RHF-like"/>
</dbReference>
<comment type="caution">
    <text evidence="1">The sequence shown here is derived from an EMBL/GenBank/DDBJ whole genome shotgun (WGS) entry which is preliminary data.</text>
</comment>